<dbReference type="EMBL" id="CP000875">
    <property type="protein sequence ID" value="ABX02850.1"/>
    <property type="molecule type" value="Genomic_DNA"/>
</dbReference>
<gene>
    <name evidence="1" type="ordered locus">Haur_0198</name>
</gene>
<organism evidence="1 2">
    <name type="scientific">Herpetosiphon aurantiacus (strain ATCC 23779 / DSM 785 / 114-95)</name>
    <dbReference type="NCBI Taxonomy" id="316274"/>
    <lineage>
        <taxon>Bacteria</taxon>
        <taxon>Bacillati</taxon>
        <taxon>Chloroflexota</taxon>
        <taxon>Chloroflexia</taxon>
        <taxon>Herpetosiphonales</taxon>
        <taxon>Herpetosiphonaceae</taxon>
        <taxon>Herpetosiphon</taxon>
    </lineage>
</organism>
<dbReference type="Proteomes" id="UP000000787">
    <property type="component" value="Chromosome"/>
</dbReference>
<name>A9B6E7_HERA2</name>
<dbReference type="eggNOG" id="COG2411">
    <property type="taxonomic scope" value="Bacteria"/>
</dbReference>
<dbReference type="HOGENOM" id="CLU_149976_0_0_0"/>
<dbReference type="KEGG" id="hau:Haur_0198"/>
<dbReference type="InParanoid" id="A9B6E7"/>
<protein>
    <recommendedName>
        <fullName evidence="3">ASCH domain-containing protein</fullName>
    </recommendedName>
</protein>
<sequence length="116" mass="13575">MPAYNFKERFATAVEQGIKRSTIRPRRRNPSRPGDPLYMYTGMRTRACRKLTTATCRQVRPIIIDSDQVWLDGEQLSAEQIRQLAQGDGFSRVAEFFDFFRQHYGLPTAEMDLIEW</sequence>
<keyword evidence="2" id="KW-1185">Reference proteome</keyword>
<reference evidence="1 2" key="1">
    <citation type="journal article" date="2011" name="Stand. Genomic Sci.">
        <title>Complete genome sequence of the filamentous gliding predatory bacterium Herpetosiphon aurantiacus type strain (114-95(T)).</title>
        <authorList>
            <person name="Kiss H."/>
            <person name="Nett M."/>
            <person name="Domin N."/>
            <person name="Martin K."/>
            <person name="Maresca J.A."/>
            <person name="Copeland A."/>
            <person name="Lapidus A."/>
            <person name="Lucas S."/>
            <person name="Berry K.W."/>
            <person name="Glavina Del Rio T."/>
            <person name="Dalin E."/>
            <person name="Tice H."/>
            <person name="Pitluck S."/>
            <person name="Richardson P."/>
            <person name="Bruce D."/>
            <person name="Goodwin L."/>
            <person name="Han C."/>
            <person name="Detter J.C."/>
            <person name="Schmutz J."/>
            <person name="Brettin T."/>
            <person name="Land M."/>
            <person name="Hauser L."/>
            <person name="Kyrpides N.C."/>
            <person name="Ivanova N."/>
            <person name="Goker M."/>
            <person name="Woyke T."/>
            <person name="Klenk H.P."/>
            <person name="Bryant D.A."/>
        </authorList>
    </citation>
    <scope>NUCLEOTIDE SEQUENCE [LARGE SCALE GENOMIC DNA]</scope>
    <source>
        <strain evidence="2">ATCC 23779 / DSM 785 / 114-95</strain>
    </source>
</reference>
<evidence type="ECO:0008006" key="3">
    <source>
        <dbReference type="Google" id="ProtNLM"/>
    </source>
</evidence>
<evidence type="ECO:0000313" key="2">
    <source>
        <dbReference type="Proteomes" id="UP000000787"/>
    </source>
</evidence>
<dbReference type="AlphaFoldDB" id="A9B6E7"/>
<dbReference type="STRING" id="316274.Haur_0198"/>
<dbReference type="BioCyc" id="HAUR316274:GHYA-201-MONOMER"/>
<evidence type="ECO:0000313" key="1">
    <source>
        <dbReference type="EMBL" id="ABX02850.1"/>
    </source>
</evidence>
<proteinExistence type="predicted"/>
<accession>A9B6E7</accession>